<dbReference type="AlphaFoldDB" id="N0BD92"/>
<protein>
    <submittedName>
        <fullName evidence="2">Phage portal protein, HK97</fullName>
    </submittedName>
</protein>
<feature type="region of interest" description="Disordered" evidence="1">
    <location>
        <begin position="418"/>
        <end position="451"/>
    </location>
</feature>
<sequence>MSLISEALSRWLPDSLVALGDSRSATRPPSAGVINKGTATGPLIAYQTLGEPVWAPRDYSAFAREGFMQNAIVYRCVRMIAEAAASIPLLLYEGTNEIEDHPLIGLIRRPSLDHTGTDFLEAWYGFLLVSGNAYVEAVALDGELRELHILRPDRMKVIPGVDGWPEGYEYTVYGRSVRFLDDVVEGVRPILHVRLFHPVNDHYGMSPIEAAATAIDIHNTASGWNKALLDNSARPSGALVYAASNGQMTDEQFTRLKDELETNFQGARAAGRPLLLEGGLDWKPLSLSPKDMDFIEAKNAAAREIALAIGVPPMLLGIPGDNTYSNYQEAQRAFWRQTVLPLVNRTARALSSWLGPAFETRPALGGRLRAAESPSANVRLELRPDLDQIEALAPERDALWKRLEGASFLTADEKRAAAGYAAKPDSSPSLKYREDQPRVPAGQSGGGQWTDGDRVAMAKIIQGAARYLLRNPKVLKPAEKTLEDLLKPGGKELGVRAARAGDDIRTLERSEFEKLKSDLLDGATEVPAPKGYDGKAYQRPDGTLLGIRESKKIWRNPRRSEIYRSNVDRKRLQDTQK</sequence>
<dbReference type="eggNOG" id="COG4695">
    <property type="taxonomic scope" value="Bacteria"/>
</dbReference>
<dbReference type="STRING" id="670307.HYPDE_32128"/>
<dbReference type="KEGG" id="hdt:HYPDE_32128"/>
<dbReference type="NCBIfam" id="TIGR01537">
    <property type="entry name" value="portal_HK97"/>
    <property type="match status" value="1"/>
</dbReference>
<name>N0BD92_9HYPH</name>
<dbReference type="HOGENOM" id="CLU_472324_0_0_5"/>
<dbReference type="InterPro" id="IPR006944">
    <property type="entry name" value="Phage/GTA_portal"/>
</dbReference>
<dbReference type="EMBL" id="CP005587">
    <property type="protein sequence ID" value="AGK58100.1"/>
    <property type="molecule type" value="Genomic_DNA"/>
</dbReference>
<evidence type="ECO:0000313" key="2">
    <source>
        <dbReference type="EMBL" id="AGK58100.1"/>
    </source>
</evidence>
<gene>
    <name evidence="2" type="ORF">HYPDE_32128</name>
</gene>
<dbReference type="Pfam" id="PF04860">
    <property type="entry name" value="Phage_portal"/>
    <property type="match status" value="1"/>
</dbReference>
<proteinExistence type="predicted"/>
<dbReference type="Proteomes" id="UP000005952">
    <property type="component" value="Chromosome"/>
</dbReference>
<dbReference type="InterPro" id="IPR006427">
    <property type="entry name" value="Portal_HK97"/>
</dbReference>
<keyword evidence="3" id="KW-1185">Reference proteome</keyword>
<reference evidence="2 3" key="1">
    <citation type="journal article" date="2013" name="Genome Announc.">
        <title>Genome sequences for three denitrifying bacterial strains isolated from a uranium- and nitrate-contaminated subsurface environment.</title>
        <authorList>
            <person name="Venkatramanan R."/>
            <person name="Prakash O."/>
            <person name="Woyke T."/>
            <person name="Chain P."/>
            <person name="Goodwin L.A."/>
            <person name="Watson D."/>
            <person name="Brooks S."/>
            <person name="Kostka J.E."/>
            <person name="Green S.J."/>
        </authorList>
    </citation>
    <scope>NUCLEOTIDE SEQUENCE [LARGE SCALE GENOMIC DNA]</scope>
    <source>
        <strain evidence="2 3">1NES1</strain>
    </source>
</reference>
<evidence type="ECO:0000313" key="3">
    <source>
        <dbReference type="Proteomes" id="UP000005952"/>
    </source>
</evidence>
<dbReference type="RefSeq" id="WP_015598131.1">
    <property type="nucleotide sequence ID" value="NC_021172.1"/>
</dbReference>
<organism evidence="2 3">
    <name type="scientific">Hyphomicrobium denitrificans 1NES1</name>
    <dbReference type="NCBI Taxonomy" id="670307"/>
    <lineage>
        <taxon>Bacteria</taxon>
        <taxon>Pseudomonadati</taxon>
        <taxon>Pseudomonadota</taxon>
        <taxon>Alphaproteobacteria</taxon>
        <taxon>Hyphomicrobiales</taxon>
        <taxon>Hyphomicrobiaceae</taxon>
        <taxon>Hyphomicrobium</taxon>
    </lineage>
</organism>
<accession>N0BD92</accession>
<evidence type="ECO:0000256" key="1">
    <source>
        <dbReference type="SAM" id="MobiDB-lite"/>
    </source>
</evidence>